<protein>
    <submittedName>
        <fullName evidence="1">Uncharacterized protein</fullName>
    </submittedName>
</protein>
<organism evidence="1 2">
    <name type="scientific">Eragrostis curvula</name>
    <name type="common">weeping love grass</name>
    <dbReference type="NCBI Taxonomy" id="38414"/>
    <lineage>
        <taxon>Eukaryota</taxon>
        <taxon>Viridiplantae</taxon>
        <taxon>Streptophyta</taxon>
        <taxon>Embryophyta</taxon>
        <taxon>Tracheophyta</taxon>
        <taxon>Spermatophyta</taxon>
        <taxon>Magnoliopsida</taxon>
        <taxon>Liliopsida</taxon>
        <taxon>Poales</taxon>
        <taxon>Poaceae</taxon>
        <taxon>PACMAD clade</taxon>
        <taxon>Chloridoideae</taxon>
        <taxon>Eragrostideae</taxon>
        <taxon>Eragrostidinae</taxon>
        <taxon>Eragrostis</taxon>
    </lineage>
</organism>
<dbReference type="OrthoDB" id="2012063at2759"/>
<accession>A0A5J9U4C5</accession>
<dbReference type="Pfam" id="PF06830">
    <property type="entry name" value="Root_cap"/>
    <property type="match status" value="1"/>
</dbReference>
<dbReference type="InterPro" id="IPR009646">
    <property type="entry name" value="Root_cap"/>
</dbReference>
<dbReference type="Gramene" id="TVU18405">
    <property type="protein sequence ID" value="TVU18405"/>
    <property type="gene ID" value="EJB05_34501"/>
</dbReference>
<sequence>MTVVCMAAALASAQPRVPGGVVVISDKSPGVIRGKRNSQFTCTDSKRKRPGCMATCPNRCRTKCLVLCPTCKTFCLCDFYPGVSCGDPRFTGGDGTNFYFHGKKDADFCILSDANLHINAHFIGNHNPELKRDFTWIQALGVLFAAGGDHHALHLGAAKAAKWDPAADHLNISFDDERVVLPPADGARWSPASAPALSVTRTAQANGVVVELKGVFRIMANAVPITPEESRVHSYGVTDDDCLVHLDLGFKFEALTDNVHGVLGQTYRADYVNRLDISAKMPIMGGADNFVSSGLFATDCTVARFGGRSGIAMVTDAKYV</sequence>
<name>A0A5J9U4C5_9POAL</name>
<dbReference type="PANTHER" id="PTHR31656">
    <property type="entry name" value="ROOT CAP DOMAIN-CONTAINING PROTEIN"/>
    <property type="match status" value="1"/>
</dbReference>
<gene>
    <name evidence="1" type="ORF">EJB05_34501</name>
</gene>
<proteinExistence type="predicted"/>
<comment type="caution">
    <text evidence="1">The sequence shown here is derived from an EMBL/GenBank/DDBJ whole genome shotgun (WGS) entry which is preliminary data.</text>
</comment>
<feature type="non-terminal residue" evidence="1">
    <location>
        <position position="1"/>
    </location>
</feature>
<evidence type="ECO:0000313" key="2">
    <source>
        <dbReference type="Proteomes" id="UP000324897"/>
    </source>
</evidence>
<dbReference type="Proteomes" id="UP000324897">
    <property type="component" value="Chromosome 7"/>
</dbReference>
<reference evidence="1 2" key="1">
    <citation type="journal article" date="2019" name="Sci. Rep.">
        <title>A high-quality genome of Eragrostis curvula grass provides insights into Poaceae evolution and supports new strategies to enhance forage quality.</title>
        <authorList>
            <person name="Carballo J."/>
            <person name="Santos B.A.C.M."/>
            <person name="Zappacosta D."/>
            <person name="Garbus I."/>
            <person name="Selva J.P."/>
            <person name="Gallo C.A."/>
            <person name="Diaz A."/>
            <person name="Albertini E."/>
            <person name="Caccamo M."/>
            <person name="Echenique V."/>
        </authorList>
    </citation>
    <scope>NUCLEOTIDE SEQUENCE [LARGE SCALE GENOMIC DNA]</scope>
    <source>
        <strain evidence="2">cv. Victoria</strain>
        <tissue evidence="1">Leaf</tissue>
    </source>
</reference>
<dbReference type="EMBL" id="RWGY01000029">
    <property type="protein sequence ID" value="TVU18405.1"/>
    <property type="molecule type" value="Genomic_DNA"/>
</dbReference>
<dbReference type="AlphaFoldDB" id="A0A5J9U4C5"/>
<evidence type="ECO:0000313" key="1">
    <source>
        <dbReference type="EMBL" id="TVU18405.1"/>
    </source>
</evidence>
<keyword evidence="2" id="KW-1185">Reference proteome</keyword>